<protein>
    <submittedName>
        <fullName evidence="1">Uncharacterized protein</fullName>
    </submittedName>
</protein>
<name>A0A645HKR6_9ZZZZ</name>
<organism evidence="1">
    <name type="scientific">bioreactor metagenome</name>
    <dbReference type="NCBI Taxonomy" id="1076179"/>
    <lineage>
        <taxon>unclassified sequences</taxon>
        <taxon>metagenomes</taxon>
        <taxon>ecological metagenomes</taxon>
    </lineage>
</organism>
<evidence type="ECO:0000313" key="1">
    <source>
        <dbReference type="EMBL" id="MPN39588.1"/>
    </source>
</evidence>
<accession>A0A645HKR6</accession>
<sequence length="77" mass="9117">MIFNSNNWRKHHAYCSSNKITVIFKLFLCCKNTKILIHALSGQHIVKRLYTELVSFKNTSQSTPERRVYILPFFKVL</sequence>
<gene>
    <name evidence="1" type="ORF">SDC9_187116</name>
</gene>
<reference evidence="1" key="1">
    <citation type="submission" date="2019-08" db="EMBL/GenBank/DDBJ databases">
        <authorList>
            <person name="Kucharzyk K."/>
            <person name="Murdoch R.W."/>
            <person name="Higgins S."/>
            <person name="Loffler F."/>
        </authorList>
    </citation>
    <scope>NUCLEOTIDE SEQUENCE</scope>
</reference>
<dbReference type="EMBL" id="VSSQ01095489">
    <property type="protein sequence ID" value="MPN39588.1"/>
    <property type="molecule type" value="Genomic_DNA"/>
</dbReference>
<proteinExistence type="predicted"/>
<dbReference type="AlphaFoldDB" id="A0A645HKR6"/>
<comment type="caution">
    <text evidence="1">The sequence shown here is derived from an EMBL/GenBank/DDBJ whole genome shotgun (WGS) entry which is preliminary data.</text>
</comment>